<dbReference type="KEGG" id="dmp:FAK_20670"/>
<dbReference type="Proteomes" id="UP001366166">
    <property type="component" value="Chromosome"/>
</dbReference>
<accession>A0AAU9ECX4</accession>
<evidence type="ECO:0000313" key="2">
    <source>
        <dbReference type="EMBL" id="BEQ15001.1"/>
    </source>
</evidence>
<proteinExistence type="predicted"/>
<sequence>MFLGARKGSVNAGIFDTLSDESQHGYFWAYNNGITVICDSFESDGSHINLKNFSIVNGCQTTVSIARSLQSNGDVHVLTRFIAASPSIVNEIITFNNSQNPIRPWDIASQHITQRRLKTEFANLDKPYLYVTRRGDKPRGDLKKFKDKNKIRQIKIEQLGQYAAAFRGQPVLAYKHKAFIFSKHHDDIFPPDVTAQEILMQWICGLICDEIVRETLKKKDQDEVRILKKGGTLFTLATLSKILTLRNGATYMKKLTEETIVSRGARQRFKKYADYAMNRYVDAVLDQSELADDELPTLIRSKEFYDKVIKRIERGYKKDASAKAWLDEALPKLR</sequence>
<dbReference type="InterPro" id="IPR018891">
    <property type="entry name" value="AIPR_C"/>
</dbReference>
<evidence type="ECO:0000313" key="3">
    <source>
        <dbReference type="Proteomes" id="UP001366166"/>
    </source>
</evidence>
<dbReference type="Pfam" id="PF10592">
    <property type="entry name" value="AIPR"/>
    <property type="match status" value="1"/>
</dbReference>
<dbReference type="EMBL" id="AP028679">
    <property type="protein sequence ID" value="BEQ15001.1"/>
    <property type="molecule type" value="Genomic_DNA"/>
</dbReference>
<keyword evidence="3" id="KW-1185">Reference proteome</keyword>
<reference evidence="3" key="1">
    <citation type="journal article" date="2023" name="Arch. Microbiol.">
        <title>Desulfoferula mesophilus gen. nov. sp. nov., a mesophilic sulfate-reducing bacterium isolated from a brackish lake sediment.</title>
        <authorList>
            <person name="Watanabe T."/>
            <person name="Yabe T."/>
            <person name="Tsuji J.M."/>
            <person name="Fukui M."/>
        </authorList>
    </citation>
    <scope>NUCLEOTIDE SEQUENCE [LARGE SCALE GENOMIC DNA]</scope>
    <source>
        <strain evidence="3">12FAK</strain>
    </source>
</reference>
<name>A0AAU9ECX4_9BACT</name>
<feature type="domain" description="Abortive phage infection protein C-terminal" evidence="1">
    <location>
        <begin position="2"/>
        <end position="275"/>
    </location>
</feature>
<gene>
    <name evidence="2" type="ORF">FAK_20670</name>
</gene>
<organism evidence="2 3">
    <name type="scientific">Desulfoferula mesophila</name>
    <dbReference type="NCBI Taxonomy" id="3058419"/>
    <lineage>
        <taxon>Bacteria</taxon>
        <taxon>Pseudomonadati</taxon>
        <taxon>Thermodesulfobacteriota</taxon>
        <taxon>Desulfarculia</taxon>
        <taxon>Desulfarculales</taxon>
        <taxon>Desulfarculaceae</taxon>
        <taxon>Desulfoferula</taxon>
    </lineage>
</organism>
<dbReference type="AlphaFoldDB" id="A0AAU9ECX4"/>
<evidence type="ECO:0000259" key="1">
    <source>
        <dbReference type="Pfam" id="PF10592"/>
    </source>
</evidence>
<protein>
    <recommendedName>
        <fullName evidence="1">Abortive phage infection protein C-terminal domain-containing protein</fullName>
    </recommendedName>
</protein>